<dbReference type="InterPro" id="IPR047218">
    <property type="entry name" value="YocR/YhdH-like"/>
</dbReference>
<feature type="transmembrane region" description="Helical" evidence="6">
    <location>
        <begin position="297"/>
        <end position="320"/>
    </location>
</feature>
<dbReference type="SUPFAM" id="SSF161070">
    <property type="entry name" value="SNF-like"/>
    <property type="match status" value="1"/>
</dbReference>
<reference evidence="7 8" key="1">
    <citation type="submission" date="2019-10" db="EMBL/GenBank/DDBJ databases">
        <title>Gracilibacillus sp. nov. isolated from rice seeds.</title>
        <authorList>
            <person name="He S."/>
        </authorList>
    </citation>
    <scope>NUCLEOTIDE SEQUENCE [LARGE SCALE GENOMIC DNA]</scope>
    <source>
        <strain evidence="7 8">TD8</strain>
    </source>
</reference>
<keyword evidence="8" id="KW-1185">Reference proteome</keyword>
<feature type="transmembrane region" description="Helical" evidence="6">
    <location>
        <begin position="42"/>
        <end position="63"/>
    </location>
</feature>
<evidence type="ECO:0000256" key="5">
    <source>
        <dbReference type="ARBA" id="ARBA00023136"/>
    </source>
</evidence>
<sequence>MQRENWASRLGFMLAAMGSAVGLGNIWRFSYVAGESGGGAFLILYIISVLVIGIPLLLVEVSIGRKAQQDVVGSYKKLVPNKPWFMVGYLGVLGTMLILSFYSVVAGWSLYYLWGYITGAMVPMPENGYGAAFDSFITQDYAPIFWHGLFLALTMLIVLVGIKNGIELANKILMPVLALLMIGLAVYSVTLPGAGEGLAFLFQPDWSVLKDPSVYFSAMGQAFFSLSLGIGTMLTYGSYLSKSQKLPGPVVGIGVLDTLFAIISGVVIFPAVFAFNIDPSSGPTLVFITLPEIFHQMSFGHVIAIIFFTALSFATISSSISLLEVPVAYLMRAAKLSRPLASFLVSIVIFILGVTVSLGMGKWSGITPIGDRNILDSMDYIASNIFMPVGGLTMALLMGWYWNKSEALSSTDLSEKKIGDVWYLLIKFSAPILILIIFLNQIGNV</sequence>
<feature type="transmembrane region" description="Helical" evidence="6">
    <location>
        <begin position="251"/>
        <end position="277"/>
    </location>
</feature>
<dbReference type="EMBL" id="WEID01000095">
    <property type="protein sequence ID" value="KAB8127142.1"/>
    <property type="molecule type" value="Genomic_DNA"/>
</dbReference>
<evidence type="ECO:0000256" key="6">
    <source>
        <dbReference type="SAM" id="Phobius"/>
    </source>
</evidence>
<proteinExistence type="predicted"/>
<dbReference type="AlphaFoldDB" id="A0A7C8KN10"/>
<feature type="transmembrane region" description="Helical" evidence="6">
    <location>
        <begin position="214"/>
        <end position="239"/>
    </location>
</feature>
<feature type="transmembrane region" description="Helical" evidence="6">
    <location>
        <begin position="174"/>
        <end position="194"/>
    </location>
</feature>
<keyword evidence="2" id="KW-0813">Transport</keyword>
<evidence type="ECO:0000313" key="7">
    <source>
        <dbReference type="EMBL" id="KAB8127142.1"/>
    </source>
</evidence>
<organism evidence="7 8">
    <name type="scientific">Gracilibacillus oryzae</name>
    <dbReference type="NCBI Taxonomy" id="1672701"/>
    <lineage>
        <taxon>Bacteria</taxon>
        <taxon>Bacillati</taxon>
        <taxon>Bacillota</taxon>
        <taxon>Bacilli</taxon>
        <taxon>Bacillales</taxon>
        <taxon>Bacillaceae</taxon>
        <taxon>Gracilibacillus</taxon>
    </lineage>
</organism>
<feature type="transmembrane region" description="Helical" evidence="6">
    <location>
        <begin position="380"/>
        <end position="401"/>
    </location>
</feature>
<evidence type="ECO:0000256" key="3">
    <source>
        <dbReference type="ARBA" id="ARBA00022692"/>
    </source>
</evidence>
<keyword evidence="3 6" id="KW-0812">Transmembrane</keyword>
<dbReference type="Proteomes" id="UP000480246">
    <property type="component" value="Unassembled WGS sequence"/>
</dbReference>
<dbReference type="PANTHER" id="PTHR42948:SF1">
    <property type="entry name" value="TRANSPORTER"/>
    <property type="match status" value="1"/>
</dbReference>
<accession>A0A7C8KN10</accession>
<dbReference type="InterPro" id="IPR000175">
    <property type="entry name" value="Na/ntran_symport"/>
</dbReference>
<dbReference type="PANTHER" id="PTHR42948">
    <property type="entry name" value="TRANSPORTER"/>
    <property type="match status" value="1"/>
</dbReference>
<evidence type="ECO:0000256" key="1">
    <source>
        <dbReference type="ARBA" id="ARBA00004141"/>
    </source>
</evidence>
<evidence type="ECO:0000256" key="2">
    <source>
        <dbReference type="ARBA" id="ARBA00022448"/>
    </source>
</evidence>
<evidence type="ECO:0000313" key="8">
    <source>
        <dbReference type="Proteomes" id="UP000480246"/>
    </source>
</evidence>
<dbReference type="NCBIfam" id="NF037979">
    <property type="entry name" value="Na_transp"/>
    <property type="match status" value="1"/>
</dbReference>
<gene>
    <name evidence="7" type="ORF">F9U64_18265</name>
</gene>
<feature type="transmembrane region" description="Helical" evidence="6">
    <location>
        <begin position="144"/>
        <end position="162"/>
    </location>
</feature>
<dbReference type="InterPro" id="IPR037272">
    <property type="entry name" value="SNS_sf"/>
</dbReference>
<dbReference type="CDD" id="cd10336">
    <property type="entry name" value="SLC6sbd_Tyt1-Like"/>
    <property type="match status" value="1"/>
</dbReference>
<feature type="transmembrane region" description="Helical" evidence="6">
    <location>
        <begin position="84"/>
        <end position="114"/>
    </location>
</feature>
<comment type="subcellular location">
    <subcellularLocation>
        <location evidence="1">Membrane</location>
        <topology evidence="1">Multi-pass membrane protein</topology>
    </subcellularLocation>
</comment>
<evidence type="ECO:0000256" key="4">
    <source>
        <dbReference type="ARBA" id="ARBA00022989"/>
    </source>
</evidence>
<dbReference type="Pfam" id="PF00209">
    <property type="entry name" value="SNF"/>
    <property type="match status" value="2"/>
</dbReference>
<keyword evidence="5 6" id="KW-0472">Membrane</keyword>
<name>A0A7C8KN10_9BACI</name>
<feature type="transmembrane region" description="Helical" evidence="6">
    <location>
        <begin position="421"/>
        <end position="442"/>
    </location>
</feature>
<dbReference type="RefSeq" id="WP_153406327.1">
    <property type="nucleotide sequence ID" value="NZ_ML762444.1"/>
</dbReference>
<protein>
    <submittedName>
        <fullName evidence="7">Sodium-dependent transporter</fullName>
    </submittedName>
</protein>
<feature type="transmembrane region" description="Helical" evidence="6">
    <location>
        <begin position="340"/>
        <end position="360"/>
    </location>
</feature>
<dbReference type="PROSITE" id="PS50267">
    <property type="entry name" value="NA_NEUROTRAN_SYMP_3"/>
    <property type="match status" value="1"/>
</dbReference>
<dbReference type="PRINTS" id="PR00176">
    <property type="entry name" value="NANEUSMPORT"/>
</dbReference>
<feature type="transmembrane region" description="Helical" evidence="6">
    <location>
        <begin position="12"/>
        <end position="30"/>
    </location>
</feature>
<dbReference type="GO" id="GO:0016020">
    <property type="term" value="C:membrane"/>
    <property type="evidence" value="ECO:0007669"/>
    <property type="project" value="UniProtKB-SubCell"/>
</dbReference>
<keyword evidence="4 6" id="KW-1133">Transmembrane helix</keyword>
<dbReference type="OrthoDB" id="9762833at2"/>
<comment type="caution">
    <text evidence="7">The sequence shown here is derived from an EMBL/GenBank/DDBJ whole genome shotgun (WGS) entry which is preliminary data.</text>
</comment>